<reference evidence="3" key="1">
    <citation type="journal article" date="2020" name="Stud. Mycol.">
        <title>101 Dothideomycetes genomes: a test case for predicting lifestyles and emergence of pathogens.</title>
        <authorList>
            <person name="Haridas S."/>
            <person name="Albert R."/>
            <person name="Binder M."/>
            <person name="Bloem J."/>
            <person name="Labutti K."/>
            <person name="Salamov A."/>
            <person name="Andreopoulos B."/>
            <person name="Baker S."/>
            <person name="Barry K."/>
            <person name="Bills G."/>
            <person name="Bluhm B."/>
            <person name="Cannon C."/>
            <person name="Castanera R."/>
            <person name="Culley D."/>
            <person name="Daum C."/>
            <person name="Ezra D."/>
            <person name="Gonzalez J."/>
            <person name="Henrissat B."/>
            <person name="Kuo A."/>
            <person name="Liang C."/>
            <person name="Lipzen A."/>
            <person name="Lutzoni F."/>
            <person name="Magnuson J."/>
            <person name="Mondo S."/>
            <person name="Nolan M."/>
            <person name="Ohm R."/>
            <person name="Pangilinan J."/>
            <person name="Park H.-J."/>
            <person name="Ramirez L."/>
            <person name="Alfaro M."/>
            <person name="Sun H."/>
            <person name="Tritt A."/>
            <person name="Yoshinaga Y."/>
            <person name="Zwiers L.-H."/>
            <person name="Turgeon B."/>
            <person name="Goodwin S."/>
            <person name="Spatafora J."/>
            <person name="Crous P."/>
            <person name="Grigoriev I."/>
        </authorList>
    </citation>
    <scope>NUCLEOTIDE SEQUENCE</scope>
    <source>
        <strain evidence="3">CBS 109.77</strain>
    </source>
</reference>
<feature type="transmembrane region" description="Helical" evidence="2">
    <location>
        <begin position="91"/>
        <end position="122"/>
    </location>
</feature>
<evidence type="ECO:0000256" key="1">
    <source>
        <dbReference type="SAM" id="MobiDB-lite"/>
    </source>
</evidence>
<dbReference type="Proteomes" id="UP000799757">
    <property type="component" value="Unassembled WGS sequence"/>
</dbReference>
<proteinExistence type="predicted"/>
<feature type="compositionally biased region" description="Polar residues" evidence="1">
    <location>
        <begin position="14"/>
        <end position="30"/>
    </location>
</feature>
<protein>
    <submittedName>
        <fullName evidence="3">Uncharacterized protein</fullName>
    </submittedName>
</protein>
<dbReference type="AlphaFoldDB" id="A0A6A6X0U4"/>
<dbReference type="OrthoDB" id="5378430at2759"/>
<keyword evidence="2" id="KW-1133">Transmembrane helix</keyword>
<evidence type="ECO:0000313" key="3">
    <source>
        <dbReference type="EMBL" id="KAF2789801.1"/>
    </source>
</evidence>
<keyword evidence="2" id="KW-0472">Membrane</keyword>
<evidence type="ECO:0000256" key="2">
    <source>
        <dbReference type="SAM" id="Phobius"/>
    </source>
</evidence>
<gene>
    <name evidence="3" type="ORF">K505DRAFT_391972</name>
</gene>
<feature type="transmembrane region" description="Helical" evidence="2">
    <location>
        <begin position="514"/>
        <end position="533"/>
    </location>
</feature>
<name>A0A6A6X0U4_9PLEO</name>
<sequence>MASSPNSDEKSGGVVTTQEPSGTNMPNSRSARAGETSRSRLFKSINLPALHLGSCLALSFCMVYVLDGYLAVPTESPRRVDGQFKLKVSDITTIISAVLTIVKIIVGAWAGTIIWNCAFILLEKRGLTLPQVNRIMSFYVPPLPKSYAEGLVVLLLFLVIPQQLISPLLSGAVDWSPSFDYSTTLQSTAGGSPEANPLSWFWYYYITADRRGSVRRAAGMTTLAWGVSALDRHHSRHVLNDDPSKSIPINSTLYNAIVPCIQIHSITFPMAPPPELVFTIANNSVYDIEEDPTRLSRAGEAPLRYGVMGNAVLFDPNDRPGLTDELPHHDDSTFVMDRPADYMHTGLMYAVIHLGVPGVDGPGVECAKFNTNIFGTTSNNQWPTVDHGNYDWCATYAIVNLTAGIATSETSTYISGRVVETDLGSTDLEIRGGPWVKEAMYLMPDVMSNVAIMNTTSLYTWEDMEGYIDKLIRYSYQGTWDMLSRTYDDVPKTLKLDVRYYQTRVLASVSHARVFAWLGISILLTLSAGVLVLGKKGLCERGIVFDGPVAALLTDSAEVLKRQGRGLTGLSHVTKEDGLGLMMIQGDAAGGFHLVPVDG</sequence>
<feature type="transmembrane region" description="Helical" evidence="2">
    <location>
        <begin position="47"/>
        <end position="71"/>
    </location>
</feature>
<keyword evidence="2" id="KW-0812">Transmembrane</keyword>
<dbReference type="EMBL" id="MU002112">
    <property type="protein sequence ID" value="KAF2789801.1"/>
    <property type="molecule type" value="Genomic_DNA"/>
</dbReference>
<evidence type="ECO:0000313" key="4">
    <source>
        <dbReference type="Proteomes" id="UP000799757"/>
    </source>
</evidence>
<accession>A0A6A6X0U4</accession>
<feature type="region of interest" description="Disordered" evidence="1">
    <location>
        <begin position="1"/>
        <end position="35"/>
    </location>
</feature>
<organism evidence="3 4">
    <name type="scientific">Melanomma pulvis-pyrius CBS 109.77</name>
    <dbReference type="NCBI Taxonomy" id="1314802"/>
    <lineage>
        <taxon>Eukaryota</taxon>
        <taxon>Fungi</taxon>
        <taxon>Dikarya</taxon>
        <taxon>Ascomycota</taxon>
        <taxon>Pezizomycotina</taxon>
        <taxon>Dothideomycetes</taxon>
        <taxon>Pleosporomycetidae</taxon>
        <taxon>Pleosporales</taxon>
        <taxon>Melanommataceae</taxon>
        <taxon>Melanomma</taxon>
    </lineage>
</organism>
<keyword evidence="4" id="KW-1185">Reference proteome</keyword>